<dbReference type="GO" id="GO:0045184">
    <property type="term" value="P:establishment of protein localization"/>
    <property type="evidence" value="ECO:0007669"/>
    <property type="project" value="UniProtKB-ARBA"/>
</dbReference>
<dbReference type="InParanoid" id="A0A672FQL0"/>
<dbReference type="Ensembl" id="ENSSFAT00005000899.1">
    <property type="protein sequence ID" value="ENSSFAP00005000864.1"/>
    <property type="gene ID" value="ENSSFAG00005000584.1"/>
</dbReference>
<dbReference type="InterPro" id="IPR032675">
    <property type="entry name" value="LRR_dom_sf"/>
</dbReference>
<dbReference type="SMART" id="SM00082">
    <property type="entry name" value="LRRCT"/>
    <property type="match status" value="1"/>
</dbReference>
<reference evidence="16" key="3">
    <citation type="submission" date="2025-09" db="UniProtKB">
        <authorList>
            <consortium name="Ensembl"/>
        </authorList>
    </citation>
    <scope>IDENTIFICATION</scope>
</reference>
<evidence type="ECO:0000256" key="1">
    <source>
        <dbReference type="ARBA" id="ARBA00004167"/>
    </source>
</evidence>
<reference evidence="16" key="1">
    <citation type="submission" date="2019-06" db="EMBL/GenBank/DDBJ databases">
        <authorList>
            <consortium name="Wellcome Sanger Institute Data Sharing"/>
        </authorList>
    </citation>
    <scope>NUCLEOTIDE SEQUENCE [LARGE SCALE GENOMIC DNA]</scope>
</reference>
<dbReference type="PROSITE" id="PS51450">
    <property type="entry name" value="LRR"/>
    <property type="match status" value="1"/>
</dbReference>
<keyword evidence="6" id="KW-0677">Repeat</keyword>
<feature type="region of interest" description="Disordered" evidence="12">
    <location>
        <begin position="672"/>
        <end position="696"/>
    </location>
</feature>
<feature type="chain" id="PRO_5025508725" evidence="14">
    <location>
        <begin position="30"/>
        <end position="844"/>
    </location>
</feature>
<keyword evidence="2" id="KW-0597">Phosphoprotein</keyword>
<feature type="region of interest" description="Disordered" evidence="12">
    <location>
        <begin position="760"/>
        <end position="784"/>
    </location>
</feature>
<evidence type="ECO:0000313" key="16">
    <source>
        <dbReference type="Ensembl" id="ENSSFAP00005000864.1"/>
    </source>
</evidence>
<keyword evidence="9" id="KW-0325">Glycoprotein</keyword>
<dbReference type="AlphaFoldDB" id="A0A672FQL0"/>
<keyword evidence="5 14" id="KW-0732">Signal</keyword>
<dbReference type="OMA" id="REESCYI"/>
<dbReference type="GO" id="GO:0007268">
    <property type="term" value="P:chemical synaptic transmission"/>
    <property type="evidence" value="ECO:0007669"/>
    <property type="project" value="UniProtKB-ARBA"/>
</dbReference>
<dbReference type="Pfam" id="PF22986">
    <property type="entry name" value="Fn3_ELFN"/>
    <property type="match status" value="1"/>
</dbReference>
<evidence type="ECO:0000256" key="7">
    <source>
        <dbReference type="ARBA" id="ARBA00022989"/>
    </source>
</evidence>
<evidence type="ECO:0000256" key="6">
    <source>
        <dbReference type="ARBA" id="ARBA00022737"/>
    </source>
</evidence>
<feature type="compositionally biased region" description="Low complexity" evidence="12">
    <location>
        <begin position="590"/>
        <end position="600"/>
    </location>
</feature>
<evidence type="ECO:0000256" key="4">
    <source>
        <dbReference type="ARBA" id="ARBA00022692"/>
    </source>
</evidence>
<dbReference type="InterPro" id="IPR003591">
    <property type="entry name" value="Leu-rich_rpt_typical-subtyp"/>
</dbReference>
<gene>
    <name evidence="16" type="primary">LOC115387405</name>
</gene>
<keyword evidence="10" id="KW-0650">Protein phosphatase inhibitor</keyword>
<dbReference type="GO" id="GO:0004864">
    <property type="term" value="F:protein phosphatase inhibitor activity"/>
    <property type="evidence" value="ECO:0007669"/>
    <property type="project" value="UniProtKB-KW"/>
</dbReference>
<organism evidence="16 17">
    <name type="scientific">Salarias fasciatus</name>
    <name type="common">Jewelled blenny</name>
    <name type="synonym">Blennius fasciatus</name>
    <dbReference type="NCBI Taxonomy" id="181472"/>
    <lineage>
        <taxon>Eukaryota</taxon>
        <taxon>Metazoa</taxon>
        <taxon>Chordata</taxon>
        <taxon>Craniata</taxon>
        <taxon>Vertebrata</taxon>
        <taxon>Euteleostomi</taxon>
        <taxon>Actinopterygii</taxon>
        <taxon>Neopterygii</taxon>
        <taxon>Teleostei</taxon>
        <taxon>Neoteleostei</taxon>
        <taxon>Acanthomorphata</taxon>
        <taxon>Ovalentaria</taxon>
        <taxon>Blenniimorphae</taxon>
        <taxon>Blenniiformes</taxon>
        <taxon>Blennioidei</taxon>
        <taxon>Blenniidae</taxon>
        <taxon>Salariinae</taxon>
        <taxon>Salarias</taxon>
    </lineage>
</organism>
<evidence type="ECO:0000256" key="5">
    <source>
        <dbReference type="ARBA" id="ARBA00022729"/>
    </source>
</evidence>
<dbReference type="PANTHER" id="PTHR24369:SF204">
    <property type="entry name" value="PROTEIN PHOSPHATASE 1 REGULATORY SUBUNIT 29-RELATED"/>
    <property type="match status" value="1"/>
</dbReference>
<feature type="compositionally biased region" description="Low complexity" evidence="12">
    <location>
        <begin position="774"/>
        <end position="784"/>
    </location>
</feature>
<keyword evidence="7 13" id="KW-1133">Transmembrane helix</keyword>
<reference evidence="16" key="2">
    <citation type="submission" date="2025-08" db="UniProtKB">
        <authorList>
            <consortium name="Ensembl"/>
        </authorList>
    </citation>
    <scope>IDENTIFICATION</scope>
</reference>
<dbReference type="Pfam" id="PF13855">
    <property type="entry name" value="LRR_8"/>
    <property type="match status" value="1"/>
</dbReference>
<feature type="region of interest" description="Disordered" evidence="12">
    <location>
        <begin position="590"/>
        <end position="623"/>
    </location>
</feature>
<dbReference type="GO" id="GO:0099560">
    <property type="term" value="P:synaptic membrane adhesion"/>
    <property type="evidence" value="ECO:0007669"/>
    <property type="project" value="UniProtKB-ARBA"/>
</dbReference>
<dbReference type="Gene3D" id="3.80.10.10">
    <property type="entry name" value="Ribonuclease Inhibitor"/>
    <property type="match status" value="1"/>
</dbReference>
<evidence type="ECO:0000256" key="3">
    <source>
        <dbReference type="ARBA" id="ARBA00022614"/>
    </source>
</evidence>
<keyword evidence="8 13" id="KW-0472">Membrane</keyword>
<feature type="signal peptide" evidence="14">
    <location>
        <begin position="1"/>
        <end position="29"/>
    </location>
</feature>
<name>A0A672FQL0_SALFA</name>
<dbReference type="InterPro" id="IPR050541">
    <property type="entry name" value="LRR_TM_domain-containing"/>
</dbReference>
<comment type="subcellular location">
    <subcellularLocation>
        <location evidence="1">Membrane</location>
        <topology evidence="1">Single-pass membrane protein</topology>
    </subcellularLocation>
</comment>
<evidence type="ECO:0000256" key="9">
    <source>
        <dbReference type="ARBA" id="ARBA00023180"/>
    </source>
</evidence>
<dbReference type="InterPro" id="IPR055106">
    <property type="entry name" value="ELFN_Fn3"/>
</dbReference>
<evidence type="ECO:0000256" key="10">
    <source>
        <dbReference type="ARBA" id="ARBA00023272"/>
    </source>
</evidence>
<evidence type="ECO:0000256" key="2">
    <source>
        <dbReference type="ARBA" id="ARBA00022553"/>
    </source>
</evidence>
<keyword evidence="17" id="KW-1185">Reference proteome</keyword>
<evidence type="ECO:0000256" key="12">
    <source>
        <dbReference type="SAM" id="MobiDB-lite"/>
    </source>
</evidence>
<evidence type="ECO:0000256" key="8">
    <source>
        <dbReference type="ARBA" id="ARBA00023136"/>
    </source>
</evidence>
<keyword evidence="3" id="KW-0433">Leucine-rich repeat</keyword>
<comment type="subunit">
    <text evidence="11">Interacts with PPP1CA.</text>
</comment>
<feature type="domain" description="LRRCT" evidence="15">
    <location>
        <begin position="192"/>
        <end position="244"/>
    </location>
</feature>
<dbReference type="InterPro" id="IPR000483">
    <property type="entry name" value="Cys-rich_flank_reg_C"/>
</dbReference>
<dbReference type="PANTHER" id="PTHR24369">
    <property type="entry name" value="ANTIGEN BSP, PUTATIVE-RELATED"/>
    <property type="match status" value="1"/>
</dbReference>
<evidence type="ECO:0000259" key="15">
    <source>
        <dbReference type="SMART" id="SM00082"/>
    </source>
</evidence>
<evidence type="ECO:0000256" key="13">
    <source>
        <dbReference type="SAM" id="Phobius"/>
    </source>
</evidence>
<dbReference type="SUPFAM" id="SSF52058">
    <property type="entry name" value="L domain-like"/>
    <property type="match status" value="1"/>
</dbReference>
<dbReference type="Proteomes" id="UP000472267">
    <property type="component" value="Chromosome 4"/>
</dbReference>
<dbReference type="InterPro" id="IPR001611">
    <property type="entry name" value="Leu-rich_rpt"/>
</dbReference>
<accession>A0A672FQL0</accession>
<protein>
    <submittedName>
        <fullName evidence="16">Extracellular leucine rich repeat and fibronectin type III domain containing 2</fullName>
    </submittedName>
</protein>
<dbReference type="FunFam" id="3.80.10.10:FF:000047">
    <property type="entry name" value="protein phosphatase 1 regulatory subunit 29"/>
    <property type="match status" value="1"/>
</dbReference>
<evidence type="ECO:0000313" key="17">
    <source>
        <dbReference type="Proteomes" id="UP000472267"/>
    </source>
</evidence>
<feature type="compositionally biased region" description="Acidic residues" evidence="12">
    <location>
        <begin position="534"/>
        <end position="548"/>
    </location>
</feature>
<evidence type="ECO:0000256" key="14">
    <source>
        <dbReference type="SAM" id="SignalP"/>
    </source>
</evidence>
<sequence length="844" mass="93013">MQRVSTTSALLLILPSLLFLSYFPNVANGDCWLIEGDKGYVWLAICSQNQPPYETIPQHINNTVHDLRLNENKLKAVLFSSMYRFTNLTDLNLTKNDISYIEDGAFAGQANLQVLQLGYNKLTNLTEGMMRGLGRMQCLFLQHNLIEVIASNAFWECPSLSSIDLSSNKLARIDPATFTVLSRLMVCELAANPFHCGCELYSFLTWLEFFNNVSHTYDRLQCETPREMFGYPLLSPTAAGHAGRNAKNILYHHCRGGVMIPGMTSLPPDLEGPSGLGPEMFGGVGPYHQSTTSSSSTDDSFNPTIKLHNVTLSSASLLVRIPKPFSKMYILTQYNHTYVSDVVSLKNKKEMITVDKLKPLNDYTFCVVSIRNSRRYNNTCLQFSTLGRNSNDTHPTSSTTTHYIMTIVGCLFGMLIILGFVYYCLRKKRMHDEKKKSICVKKTILEMRYGPEVAAAVANDPSVVHKLQEHSGMLHSANTTSSRLSSIPQVEKMATAFSEAMSANKGNYMDIRTGGTGMDRMGDGGHGLIRGDDLRDDDGTDIGDDSDDDGHGSASEISTIAMEVDKVNQIINNCIDALKLDAAAVAVSGASTNSPASSNPTSPPPTSASSLTRGLIPLSPGVTETSNAVRPIQRQMSADAAVVIVNSVKKQCSTTSCGSMGRDRDRGGARVYSLDVPEPRSPDPCNQQQHQYPDRASPVGCGEPLERLGGVGQQLEVQQDYHCSEHRHSVPALYYEGSHQGSPAQKVSFLKPLTRSRRDAASYSQLSPARHHSSYSGYSSSPEYSSESSLRIWERFRPYRKGQRDEACYVTAGNALRKKVQFAKGEDLHDILDYWKGVSAQQKL</sequence>
<evidence type="ECO:0000256" key="11">
    <source>
        <dbReference type="ARBA" id="ARBA00065735"/>
    </source>
</evidence>
<keyword evidence="4 13" id="KW-0812">Transmembrane</keyword>
<dbReference type="GO" id="GO:0098839">
    <property type="term" value="C:postsynaptic density membrane"/>
    <property type="evidence" value="ECO:0007669"/>
    <property type="project" value="UniProtKB-ARBA"/>
</dbReference>
<feature type="region of interest" description="Disordered" evidence="12">
    <location>
        <begin position="515"/>
        <end position="554"/>
    </location>
</feature>
<proteinExistence type="predicted"/>
<feature type="transmembrane region" description="Helical" evidence="13">
    <location>
        <begin position="403"/>
        <end position="425"/>
    </location>
</feature>
<dbReference type="SMART" id="SM00369">
    <property type="entry name" value="LRR_TYP"/>
    <property type="match status" value="4"/>
</dbReference>